<name>A0A6A1W7Y0_9ROSI</name>
<comment type="caution">
    <text evidence="1">The sequence shown here is derived from an EMBL/GenBank/DDBJ whole genome shotgun (WGS) entry which is preliminary data.</text>
</comment>
<gene>
    <name evidence="1" type="ORF">CJ030_MR2G024909</name>
</gene>
<evidence type="ECO:0000313" key="2">
    <source>
        <dbReference type="Proteomes" id="UP000516437"/>
    </source>
</evidence>
<sequence length="87" mass="10037">MPQNRSPQSLLSSPPMSQVNWICFGKGANACWWQSSLLVRQRETHLIWRLKPRQSPHLQTKHPEQSLPQASQLVRGASELDVLRIIR</sequence>
<organism evidence="1 2">
    <name type="scientific">Morella rubra</name>
    <name type="common">Chinese bayberry</name>
    <dbReference type="NCBI Taxonomy" id="262757"/>
    <lineage>
        <taxon>Eukaryota</taxon>
        <taxon>Viridiplantae</taxon>
        <taxon>Streptophyta</taxon>
        <taxon>Embryophyta</taxon>
        <taxon>Tracheophyta</taxon>
        <taxon>Spermatophyta</taxon>
        <taxon>Magnoliopsida</taxon>
        <taxon>eudicotyledons</taxon>
        <taxon>Gunneridae</taxon>
        <taxon>Pentapetalae</taxon>
        <taxon>rosids</taxon>
        <taxon>fabids</taxon>
        <taxon>Fagales</taxon>
        <taxon>Myricaceae</taxon>
        <taxon>Morella</taxon>
    </lineage>
</organism>
<evidence type="ECO:0000313" key="1">
    <source>
        <dbReference type="EMBL" id="KAB1221275.1"/>
    </source>
</evidence>
<accession>A0A6A1W7Y0</accession>
<dbReference type="AlphaFoldDB" id="A0A6A1W7Y0"/>
<protein>
    <submittedName>
        <fullName evidence="1">Uncharacterized protein</fullName>
    </submittedName>
</protein>
<dbReference type="EMBL" id="RXIC02000020">
    <property type="protein sequence ID" value="KAB1221275.1"/>
    <property type="molecule type" value="Genomic_DNA"/>
</dbReference>
<keyword evidence="2" id="KW-1185">Reference proteome</keyword>
<dbReference type="Proteomes" id="UP000516437">
    <property type="component" value="Chromosome 2"/>
</dbReference>
<proteinExistence type="predicted"/>
<reference evidence="1 2" key="1">
    <citation type="journal article" date="2019" name="Plant Biotechnol. J.">
        <title>The red bayberry genome and genetic basis of sex determination.</title>
        <authorList>
            <person name="Jia H.M."/>
            <person name="Jia H.J."/>
            <person name="Cai Q.L."/>
            <person name="Wang Y."/>
            <person name="Zhao H.B."/>
            <person name="Yang W.F."/>
            <person name="Wang G.Y."/>
            <person name="Li Y.H."/>
            <person name="Zhan D.L."/>
            <person name="Shen Y.T."/>
            <person name="Niu Q.F."/>
            <person name="Chang L."/>
            <person name="Qiu J."/>
            <person name="Zhao L."/>
            <person name="Xie H.B."/>
            <person name="Fu W.Y."/>
            <person name="Jin J."/>
            <person name="Li X.W."/>
            <person name="Jiao Y."/>
            <person name="Zhou C.C."/>
            <person name="Tu T."/>
            <person name="Chai C.Y."/>
            <person name="Gao J.L."/>
            <person name="Fan L.J."/>
            <person name="van de Weg E."/>
            <person name="Wang J.Y."/>
            <person name="Gao Z.S."/>
        </authorList>
    </citation>
    <scope>NUCLEOTIDE SEQUENCE [LARGE SCALE GENOMIC DNA]</scope>
    <source>
        <tissue evidence="1">Leaves</tissue>
    </source>
</reference>